<organism evidence="1 2">
    <name type="scientific">Ilex paraguariensis</name>
    <name type="common">yerba mate</name>
    <dbReference type="NCBI Taxonomy" id="185542"/>
    <lineage>
        <taxon>Eukaryota</taxon>
        <taxon>Viridiplantae</taxon>
        <taxon>Streptophyta</taxon>
        <taxon>Embryophyta</taxon>
        <taxon>Tracheophyta</taxon>
        <taxon>Spermatophyta</taxon>
        <taxon>Magnoliopsida</taxon>
        <taxon>eudicotyledons</taxon>
        <taxon>Gunneridae</taxon>
        <taxon>Pentapetalae</taxon>
        <taxon>asterids</taxon>
        <taxon>campanulids</taxon>
        <taxon>Aquifoliales</taxon>
        <taxon>Aquifoliaceae</taxon>
        <taxon>Ilex</taxon>
    </lineage>
</organism>
<name>A0ABC8S861_9AQUA</name>
<reference evidence="1 2" key="1">
    <citation type="submission" date="2024-02" db="EMBL/GenBank/DDBJ databases">
        <authorList>
            <person name="Vignale AGUSTIN F."/>
            <person name="Sosa J E."/>
            <person name="Modenutti C."/>
        </authorList>
    </citation>
    <scope>NUCLEOTIDE SEQUENCE [LARGE SCALE GENOMIC DNA]</scope>
</reference>
<protein>
    <submittedName>
        <fullName evidence="1">Uncharacterized protein</fullName>
    </submittedName>
</protein>
<evidence type="ECO:0000313" key="1">
    <source>
        <dbReference type="EMBL" id="CAK9151389.1"/>
    </source>
</evidence>
<evidence type="ECO:0000313" key="2">
    <source>
        <dbReference type="Proteomes" id="UP001642360"/>
    </source>
</evidence>
<dbReference type="Proteomes" id="UP001642360">
    <property type="component" value="Unassembled WGS sequence"/>
</dbReference>
<keyword evidence="2" id="KW-1185">Reference proteome</keyword>
<comment type="caution">
    <text evidence="1">The sequence shown here is derived from an EMBL/GenBank/DDBJ whole genome shotgun (WGS) entry which is preliminary data.</text>
</comment>
<feature type="non-terminal residue" evidence="1">
    <location>
        <position position="1"/>
    </location>
</feature>
<sequence length="52" mass="5720">STKSFLGKYSAELCNRLRAFLIACPPAGPSPPVRELCHCNCRFSKGSCYMAH</sequence>
<accession>A0ABC8S861</accession>
<proteinExistence type="predicted"/>
<dbReference type="AlphaFoldDB" id="A0ABC8S861"/>
<gene>
    <name evidence="1" type="ORF">ILEXP_LOCUS19550</name>
</gene>
<dbReference type="EMBL" id="CAUOFW020002135">
    <property type="protein sequence ID" value="CAK9151389.1"/>
    <property type="molecule type" value="Genomic_DNA"/>
</dbReference>